<dbReference type="OrthoDB" id="4037199at2759"/>
<dbReference type="EMBL" id="AP012216">
    <property type="protein sequence ID" value="BAO40173.1"/>
    <property type="molecule type" value="Genomic_DNA"/>
</dbReference>
<dbReference type="RefSeq" id="XP_022676000.1">
    <property type="nucleotide sequence ID" value="XM_022819434.1"/>
</dbReference>
<protein>
    <submittedName>
        <fullName evidence="2">Uncharacterized protein</fullName>
    </submittedName>
</protein>
<dbReference type="AlphaFoldDB" id="W0TAV8"/>
<proteinExistence type="predicted"/>
<reference evidence="2 3" key="1">
    <citation type="journal article" date="2015" name="Biotechnol. Biofuels">
        <title>Genetic basis of the highly efficient yeast Kluyveromyces marxianus: complete genome sequence and transcriptome analyses.</title>
        <authorList>
            <person name="Lertwattanasakul N."/>
            <person name="Kosaka T."/>
            <person name="Hosoyama A."/>
            <person name="Suzuki Y."/>
            <person name="Rodrussamee N."/>
            <person name="Matsutani M."/>
            <person name="Murata M."/>
            <person name="Fujimoto N."/>
            <person name="Suprayogi"/>
            <person name="Tsuchikane K."/>
            <person name="Limtong S."/>
            <person name="Fujita N."/>
            <person name="Yamada M."/>
        </authorList>
    </citation>
    <scope>NUCLEOTIDE SEQUENCE [LARGE SCALE GENOMIC DNA]</scope>
    <source>
        <strain evidence="3">DMKU3-1042 / BCC 29191 / NBRC 104275</strain>
    </source>
</reference>
<keyword evidence="1" id="KW-0472">Membrane</keyword>
<dbReference type="KEGG" id="kmx:KLMA_40149"/>
<dbReference type="GeneID" id="34716142"/>
<keyword evidence="1" id="KW-0812">Transmembrane</keyword>
<dbReference type="Proteomes" id="UP000065495">
    <property type="component" value="Chromosome 4"/>
</dbReference>
<dbReference type="VEuPathDB" id="FungiDB:KLMA_40149"/>
<accession>W0TAV8</accession>
<feature type="transmembrane region" description="Helical" evidence="1">
    <location>
        <begin position="49"/>
        <end position="66"/>
    </location>
</feature>
<name>W0TAV8_KLUMD</name>
<sequence length="83" mass="8918">MFFTRALRSSATIAINHAAQTSAKTAAKSGRHIGEAWAVTEAKRLVPTLGLYATFIATVLGWPLLYRKVDLGIGINGLEAPKH</sequence>
<evidence type="ECO:0000313" key="2">
    <source>
        <dbReference type="EMBL" id="BAO40173.1"/>
    </source>
</evidence>
<keyword evidence="1" id="KW-1133">Transmembrane helix</keyword>
<organism evidence="2 3">
    <name type="scientific">Kluyveromyces marxianus (strain DMKU3-1042 / BCC 29191 / NBRC 104275)</name>
    <name type="common">Yeast</name>
    <name type="synonym">Candida kefyr</name>
    <dbReference type="NCBI Taxonomy" id="1003335"/>
    <lineage>
        <taxon>Eukaryota</taxon>
        <taxon>Fungi</taxon>
        <taxon>Dikarya</taxon>
        <taxon>Ascomycota</taxon>
        <taxon>Saccharomycotina</taxon>
        <taxon>Saccharomycetes</taxon>
        <taxon>Saccharomycetales</taxon>
        <taxon>Saccharomycetaceae</taxon>
        <taxon>Kluyveromyces</taxon>
    </lineage>
</organism>
<evidence type="ECO:0000313" key="3">
    <source>
        <dbReference type="Proteomes" id="UP000065495"/>
    </source>
</evidence>
<gene>
    <name evidence="2" type="ORF">KLMA_40149</name>
</gene>
<evidence type="ECO:0000256" key="1">
    <source>
        <dbReference type="SAM" id="Phobius"/>
    </source>
</evidence>